<organism evidence="1 2">
    <name type="scientific">Caenimonas sedimenti</name>
    <dbReference type="NCBI Taxonomy" id="2596921"/>
    <lineage>
        <taxon>Bacteria</taxon>
        <taxon>Pseudomonadati</taxon>
        <taxon>Pseudomonadota</taxon>
        <taxon>Betaproteobacteria</taxon>
        <taxon>Burkholderiales</taxon>
        <taxon>Comamonadaceae</taxon>
        <taxon>Caenimonas</taxon>
    </lineage>
</organism>
<evidence type="ECO:0000313" key="2">
    <source>
        <dbReference type="Proteomes" id="UP000318199"/>
    </source>
</evidence>
<dbReference type="EMBL" id="VOBQ01000018">
    <property type="protein sequence ID" value="TWO68727.1"/>
    <property type="molecule type" value="Genomic_DNA"/>
</dbReference>
<dbReference type="InterPro" id="IPR011008">
    <property type="entry name" value="Dimeric_a/b-barrel"/>
</dbReference>
<dbReference type="SUPFAM" id="SSF54909">
    <property type="entry name" value="Dimeric alpha+beta barrel"/>
    <property type="match status" value="1"/>
</dbReference>
<protein>
    <recommendedName>
        <fullName evidence="3">NIPSNAP domain-containing protein</fullName>
    </recommendedName>
</protein>
<gene>
    <name evidence="1" type="ORF">FN976_22310</name>
</gene>
<dbReference type="AlphaFoldDB" id="A0A562ZK07"/>
<sequence length="99" mass="10884">MIHFTRTSSIAPGKMADAMTFAAEMVEYIGTAHGQKMTLMVPVGGNPHRVCWYSAYDNLGEMEKSQVKLLADPKYLALLGKAATLFIAGSANDEMWRDL</sequence>
<dbReference type="OrthoDB" id="8905987at2"/>
<dbReference type="RefSeq" id="WP_145895273.1">
    <property type="nucleotide sequence ID" value="NZ_VOBQ01000018.1"/>
</dbReference>
<dbReference type="Gene3D" id="3.30.70.100">
    <property type="match status" value="1"/>
</dbReference>
<reference evidence="1 2" key="1">
    <citation type="submission" date="2019-07" db="EMBL/GenBank/DDBJ databases">
        <title>Caenimonas sedimenti sp. nov., isolated from activated sludge.</title>
        <authorList>
            <person name="Xu J."/>
        </authorList>
    </citation>
    <scope>NUCLEOTIDE SEQUENCE [LARGE SCALE GENOMIC DNA]</scope>
    <source>
        <strain evidence="1 2">HX-9-20</strain>
    </source>
</reference>
<accession>A0A562ZK07</accession>
<dbReference type="Proteomes" id="UP000318199">
    <property type="component" value="Unassembled WGS sequence"/>
</dbReference>
<evidence type="ECO:0008006" key="3">
    <source>
        <dbReference type="Google" id="ProtNLM"/>
    </source>
</evidence>
<keyword evidence="2" id="KW-1185">Reference proteome</keyword>
<proteinExistence type="predicted"/>
<evidence type="ECO:0000313" key="1">
    <source>
        <dbReference type="EMBL" id="TWO68727.1"/>
    </source>
</evidence>
<name>A0A562ZK07_9BURK</name>
<comment type="caution">
    <text evidence="1">The sequence shown here is derived from an EMBL/GenBank/DDBJ whole genome shotgun (WGS) entry which is preliminary data.</text>
</comment>